<evidence type="ECO:0000256" key="13">
    <source>
        <dbReference type="ARBA" id="ARBA00023295"/>
    </source>
</evidence>
<dbReference type="SUPFAM" id="SSF81624">
    <property type="entry name" value="N-terminal domain of MutM-like DNA repair proteins"/>
    <property type="match status" value="1"/>
</dbReference>
<feature type="domain" description="Formamidopyrimidine-DNA glycosylase catalytic" evidence="18">
    <location>
        <begin position="2"/>
        <end position="114"/>
    </location>
</feature>
<dbReference type="GO" id="GO:0140078">
    <property type="term" value="F:class I DNA-(apurinic or apyrimidinic site) endonuclease activity"/>
    <property type="evidence" value="ECO:0007669"/>
    <property type="project" value="UniProtKB-EC"/>
</dbReference>
<dbReference type="GO" id="GO:0003690">
    <property type="term" value="F:double-stranded DNA binding"/>
    <property type="evidence" value="ECO:0007669"/>
    <property type="project" value="UniProtKB-ARBA"/>
</dbReference>
<dbReference type="AlphaFoldDB" id="A0A850R1B2"/>
<dbReference type="Pfam" id="PF01149">
    <property type="entry name" value="Fapy_DNA_glyco"/>
    <property type="match status" value="1"/>
</dbReference>
<dbReference type="PROSITE" id="PS51068">
    <property type="entry name" value="FPG_CAT"/>
    <property type="match status" value="1"/>
</dbReference>
<evidence type="ECO:0000256" key="10">
    <source>
        <dbReference type="ARBA" id="ARBA00023204"/>
    </source>
</evidence>
<evidence type="ECO:0000256" key="5">
    <source>
        <dbReference type="ARBA" id="ARBA00022763"/>
    </source>
</evidence>
<keyword evidence="13 16" id="KW-0326">Glycosidase</keyword>
<dbReference type="Gene3D" id="3.20.190.10">
    <property type="entry name" value="MutM-like, N-terminal"/>
    <property type="match status" value="1"/>
</dbReference>
<dbReference type="PANTHER" id="PTHR22993">
    <property type="entry name" value="FORMAMIDOPYRIMIDINE-DNA GLYCOSYLASE"/>
    <property type="match status" value="1"/>
</dbReference>
<dbReference type="GO" id="GO:0006284">
    <property type="term" value="P:base-excision repair"/>
    <property type="evidence" value="ECO:0007669"/>
    <property type="project" value="InterPro"/>
</dbReference>
<keyword evidence="12 16" id="KW-0511">Multifunctional enzyme</keyword>
<dbReference type="NCBIfam" id="TIGR00577">
    <property type="entry name" value="fpg"/>
    <property type="match status" value="1"/>
</dbReference>
<dbReference type="InterPro" id="IPR015886">
    <property type="entry name" value="H2TH_FPG"/>
</dbReference>
<dbReference type="InterPro" id="IPR000214">
    <property type="entry name" value="Znf_DNA_glyclase/AP_lyase"/>
</dbReference>
<evidence type="ECO:0000313" key="19">
    <source>
        <dbReference type="EMBL" id="NVY96889.1"/>
    </source>
</evidence>
<dbReference type="GO" id="GO:0003684">
    <property type="term" value="F:damaged DNA binding"/>
    <property type="evidence" value="ECO:0007669"/>
    <property type="project" value="InterPro"/>
</dbReference>
<dbReference type="EC" id="4.2.99.18" evidence="16"/>
<name>A0A850R1B2_9LACO</name>
<comment type="catalytic activity">
    <reaction evidence="14 16">
        <text>2'-deoxyribonucleotide-(2'-deoxyribose 5'-phosphate)-2'-deoxyribonucleotide-DNA = a 3'-end 2'-deoxyribonucleotide-(2,3-dehydro-2,3-deoxyribose 5'-phosphate)-DNA + a 5'-end 5'-phospho-2'-deoxyribonucleoside-DNA + H(+)</text>
        <dbReference type="Rhea" id="RHEA:66592"/>
        <dbReference type="Rhea" id="RHEA-COMP:13180"/>
        <dbReference type="Rhea" id="RHEA-COMP:16897"/>
        <dbReference type="Rhea" id="RHEA-COMP:17067"/>
        <dbReference type="ChEBI" id="CHEBI:15378"/>
        <dbReference type="ChEBI" id="CHEBI:136412"/>
        <dbReference type="ChEBI" id="CHEBI:157695"/>
        <dbReference type="ChEBI" id="CHEBI:167181"/>
        <dbReference type="EC" id="4.2.99.18"/>
    </reaction>
</comment>
<dbReference type="InterPro" id="IPR010663">
    <property type="entry name" value="Znf_FPG/IleRS"/>
</dbReference>
<comment type="cofactor">
    <cofactor evidence="16">
        <name>Zn(2+)</name>
        <dbReference type="ChEBI" id="CHEBI:29105"/>
    </cofactor>
    <text evidence="16">Binds 1 zinc ion per subunit.</text>
</comment>
<evidence type="ECO:0000256" key="6">
    <source>
        <dbReference type="ARBA" id="ARBA00022771"/>
    </source>
</evidence>
<evidence type="ECO:0000256" key="15">
    <source>
        <dbReference type="ARBA" id="ARBA00060177"/>
    </source>
</evidence>
<evidence type="ECO:0000256" key="11">
    <source>
        <dbReference type="ARBA" id="ARBA00023239"/>
    </source>
</evidence>
<keyword evidence="9 16" id="KW-0238">DNA-binding</keyword>
<dbReference type="SMART" id="SM00898">
    <property type="entry name" value="Fapy_DNA_glyco"/>
    <property type="match status" value="1"/>
</dbReference>
<dbReference type="InterPro" id="IPR010979">
    <property type="entry name" value="Ribosomal_uS13-like_H2TH"/>
</dbReference>
<dbReference type="Proteomes" id="UP000563523">
    <property type="component" value="Unassembled WGS sequence"/>
</dbReference>
<feature type="binding site" evidence="16">
    <location>
        <position position="111"/>
    </location>
    <ligand>
        <name>DNA</name>
        <dbReference type="ChEBI" id="CHEBI:16991"/>
    </ligand>
</feature>
<feature type="binding site" evidence="16">
    <location>
        <position position="92"/>
    </location>
    <ligand>
        <name>DNA</name>
        <dbReference type="ChEBI" id="CHEBI:16991"/>
    </ligand>
</feature>
<dbReference type="PROSITE" id="PS51066">
    <property type="entry name" value="ZF_FPG_2"/>
    <property type="match status" value="1"/>
</dbReference>
<sequence>MPELPEVETVRRGLTKSVVGQTITEIEIRYFKIIVGNVQEFRDRLLGATITDIGRRAKYLLFHFDNGWTMVSHLRMEGRYQLRAEKSEFDKHVHVIFSLSNGQYLAYRDVRKFGKMQLVPRGSELNLKSIAALGPEPLTPEYTSEALRAGLSERRKSIKATLLDQHVVSGLGNIYADEVLWQSRINPQEPANNLSATQLTTLYQAINTEIKRAIDAGGTTVHSYVNADGQKGTFQGQLQVYQHTGEACPRCGNSIAKIKVAGRGTHYCPVCQPLNS</sequence>
<comment type="catalytic activity">
    <reaction evidence="1 16">
        <text>Hydrolysis of DNA containing ring-opened 7-methylguanine residues, releasing 2,6-diamino-4-hydroxy-5-(N-methyl)formamidopyrimidine.</text>
        <dbReference type="EC" id="3.2.2.23"/>
    </reaction>
</comment>
<keyword evidence="4 16" id="KW-0479">Metal-binding</keyword>
<dbReference type="Pfam" id="PF06827">
    <property type="entry name" value="zf-FPG_IleRS"/>
    <property type="match status" value="1"/>
</dbReference>
<evidence type="ECO:0000256" key="3">
    <source>
        <dbReference type="ARBA" id="ARBA00011245"/>
    </source>
</evidence>
<comment type="similarity">
    <text evidence="2 16">Belongs to the FPG family.</text>
</comment>
<comment type="subunit">
    <text evidence="3 16">Monomer.</text>
</comment>
<evidence type="ECO:0000256" key="2">
    <source>
        <dbReference type="ARBA" id="ARBA00009409"/>
    </source>
</evidence>
<organism evidence="19 20">
    <name type="scientific">Bombilactobacillus apium</name>
    <dbReference type="NCBI Taxonomy" id="2675299"/>
    <lineage>
        <taxon>Bacteria</taxon>
        <taxon>Bacillati</taxon>
        <taxon>Bacillota</taxon>
        <taxon>Bacilli</taxon>
        <taxon>Lactobacillales</taxon>
        <taxon>Lactobacillaceae</taxon>
        <taxon>Bombilactobacillus</taxon>
    </lineage>
</organism>
<dbReference type="Pfam" id="PF06831">
    <property type="entry name" value="H2TH"/>
    <property type="match status" value="1"/>
</dbReference>
<feature type="active site" description="Schiff-base intermediate with DNA" evidence="16">
    <location>
        <position position="2"/>
    </location>
</feature>
<dbReference type="FunFam" id="3.20.190.10:FF:000001">
    <property type="entry name" value="Formamidopyrimidine-DNA glycosylase"/>
    <property type="match status" value="1"/>
</dbReference>
<feature type="active site" description="Proton donor; for delta-elimination activity" evidence="16">
    <location>
        <position position="263"/>
    </location>
</feature>
<dbReference type="HAMAP" id="MF_00103">
    <property type="entry name" value="Fapy_DNA_glycosyl"/>
    <property type="match status" value="1"/>
</dbReference>
<dbReference type="RefSeq" id="WP_176943051.1">
    <property type="nucleotide sequence ID" value="NZ_JABZEC010000006.1"/>
</dbReference>
<reference evidence="19 20" key="1">
    <citation type="submission" date="2020-06" db="EMBL/GenBank/DDBJ databases">
        <authorList>
            <person name="Kang J."/>
        </authorList>
    </citation>
    <scope>NUCLEOTIDE SEQUENCE [LARGE SCALE GENOMIC DNA]</scope>
    <source>
        <strain evidence="19 20">DCY120</strain>
    </source>
</reference>
<keyword evidence="20" id="KW-1185">Reference proteome</keyword>
<feature type="domain" description="FPG-type" evidence="17">
    <location>
        <begin position="239"/>
        <end position="273"/>
    </location>
</feature>
<keyword evidence="7 16" id="KW-0378">Hydrolase</keyword>
<proteinExistence type="inferred from homology"/>
<keyword evidence="8 16" id="KW-0862">Zinc</keyword>
<keyword evidence="10 16" id="KW-0234">DNA repair</keyword>
<evidence type="ECO:0000256" key="16">
    <source>
        <dbReference type="HAMAP-Rule" id="MF_00103"/>
    </source>
</evidence>
<keyword evidence="5 16" id="KW-0227">DNA damage</keyword>
<evidence type="ECO:0000256" key="1">
    <source>
        <dbReference type="ARBA" id="ARBA00001668"/>
    </source>
</evidence>
<evidence type="ECO:0000259" key="18">
    <source>
        <dbReference type="PROSITE" id="PS51068"/>
    </source>
</evidence>
<evidence type="ECO:0000256" key="14">
    <source>
        <dbReference type="ARBA" id="ARBA00044632"/>
    </source>
</evidence>
<dbReference type="CDD" id="cd08966">
    <property type="entry name" value="EcFpg-like_N"/>
    <property type="match status" value="1"/>
</dbReference>
<dbReference type="GO" id="GO:0008270">
    <property type="term" value="F:zinc ion binding"/>
    <property type="evidence" value="ECO:0007669"/>
    <property type="project" value="UniProtKB-UniRule"/>
</dbReference>
<gene>
    <name evidence="16 19" type="primary">mutM</name>
    <name evidence="16" type="synonym">fpg</name>
    <name evidence="19" type="ORF">HU830_06965</name>
</gene>
<dbReference type="SUPFAM" id="SSF57716">
    <property type="entry name" value="Glucocorticoid receptor-like (DNA-binding domain)"/>
    <property type="match status" value="1"/>
</dbReference>
<dbReference type="Gene3D" id="1.10.8.50">
    <property type="match status" value="1"/>
</dbReference>
<evidence type="ECO:0000256" key="9">
    <source>
        <dbReference type="ARBA" id="ARBA00023125"/>
    </source>
</evidence>
<keyword evidence="6 16" id="KW-0863">Zinc-finger</keyword>
<evidence type="ECO:0000256" key="4">
    <source>
        <dbReference type="ARBA" id="ARBA00022723"/>
    </source>
</evidence>
<protein>
    <recommendedName>
        <fullName evidence="16">Formamidopyrimidine-DNA glycosylase</fullName>
        <shortName evidence="16">Fapy-DNA glycosylase</shortName>
        <ecNumber evidence="16">3.2.2.23</ecNumber>
    </recommendedName>
    <alternativeName>
        <fullName evidence="16">DNA-(apurinic or apyrimidinic site) lyase MutM</fullName>
        <shortName evidence="16">AP lyase MutM</shortName>
        <ecNumber evidence="16">4.2.99.18</ecNumber>
    </alternativeName>
</protein>
<comment type="function">
    <text evidence="16">Involved in base excision repair of DNA damaged by oxidation or by mutagenic agents. Acts as DNA glycosylase that recognizes and removes damaged bases. Has a preference for oxidized purines, such as 7,8-dihydro-8-oxoguanine (8-oxoG). Has AP (apurinic/apyrimidinic) lyase activity and introduces nicks in the DNA strand. Cleaves the DNA backbone by beta-delta elimination to generate a single-strand break at the site of the removed base with both 3'- and 5'-phosphates.</text>
</comment>
<dbReference type="SMART" id="SM01232">
    <property type="entry name" value="H2TH"/>
    <property type="match status" value="1"/>
</dbReference>
<dbReference type="InterPro" id="IPR012319">
    <property type="entry name" value="FPG_cat"/>
</dbReference>
<dbReference type="PANTHER" id="PTHR22993:SF9">
    <property type="entry name" value="FORMAMIDOPYRIMIDINE-DNA GLYCOSYLASE"/>
    <property type="match status" value="1"/>
</dbReference>
<evidence type="ECO:0000256" key="12">
    <source>
        <dbReference type="ARBA" id="ARBA00023268"/>
    </source>
</evidence>
<comment type="caution">
    <text evidence="19">The sequence shown here is derived from an EMBL/GenBank/DDBJ whole genome shotgun (WGS) entry which is preliminary data.</text>
</comment>
<evidence type="ECO:0000313" key="20">
    <source>
        <dbReference type="Proteomes" id="UP000563523"/>
    </source>
</evidence>
<dbReference type="EC" id="3.2.2.23" evidence="16"/>
<comment type="function">
    <text evidence="15">Involved in base excision repair of DNA damaged by oxidation or by mutagenic agents. Acts as a DNA glycosylase that recognizes and removes damaged bases. Has a preference for oxidized purines, such as 7,8-dihydro-8-oxoguanine (8-oxoG). Has AP (apurinic/apyrimidinic) lyase activity and introduces nicks in the DNA strand. Cleaves the DNA backbone by beta-delta elimination to generate a single-strand break at the site of the removed base with both 3'- and 5'-phosphates.</text>
</comment>
<dbReference type="SUPFAM" id="SSF46946">
    <property type="entry name" value="S13-like H2TH domain"/>
    <property type="match status" value="1"/>
</dbReference>
<dbReference type="GO" id="GO:0034039">
    <property type="term" value="F:8-oxo-7,8-dihydroguanine DNA N-glycosylase activity"/>
    <property type="evidence" value="ECO:0007669"/>
    <property type="project" value="TreeGrafter"/>
</dbReference>
<accession>A0A850R1B2</accession>
<keyword evidence="11 16" id="KW-0456">Lyase</keyword>
<dbReference type="NCBIfam" id="NF002211">
    <property type="entry name" value="PRK01103.1"/>
    <property type="match status" value="1"/>
</dbReference>
<dbReference type="FunFam" id="1.10.8.50:FF:000003">
    <property type="entry name" value="Formamidopyrimidine-DNA glycosylase"/>
    <property type="match status" value="1"/>
</dbReference>
<evidence type="ECO:0000259" key="17">
    <source>
        <dbReference type="PROSITE" id="PS51066"/>
    </source>
</evidence>
<feature type="active site" description="Proton donor" evidence="16">
    <location>
        <position position="3"/>
    </location>
</feature>
<dbReference type="InterPro" id="IPR020629">
    <property type="entry name" value="FPG_Glyclase"/>
</dbReference>
<dbReference type="InterPro" id="IPR035937">
    <property type="entry name" value="FPG_N"/>
</dbReference>
<evidence type="ECO:0000256" key="8">
    <source>
        <dbReference type="ARBA" id="ARBA00022833"/>
    </source>
</evidence>
<evidence type="ECO:0000256" key="7">
    <source>
        <dbReference type="ARBA" id="ARBA00022801"/>
    </source>
</evidence>
<feature type="active site" description="Proton donor; for beta-elimination activity" evidence="16">
    <location>
        <position position="58"/>
    </location>
</feature>
<dbReference type="PROSITE" id="PS01242">
    <property type="entry name" value="ZF_FPG_1"/>
    <property type="match status" value="1"/>
</dbReference>
<dbReference type="EMBL" id="JABZEC010000006">
    <property type="protein sequence ID" value="NVY96889.1"/>
    <property type="molecule type" value="Genomic_DNA"/>
</dbReference>
<feature type="binding site" evidence="16">
    <location>
        <position position="154"/>
    </location>
    <ligand>
        <name>DNA</name>
        <dbReference type="ChEBI" id="CHEBI:16991"/>
    </ligand>
</feature>
<dbReference type="InterPro" id="IPR015887">
    <property type="entry name" value="DNA_glyclase_Znf_dom_DNA_BS"/>
</dbReference>